<sequence length="89" mass="10268">MSALAKWLCGSAPVEHKVLLIGDYECGKTTFLDRLKFEQVREHPNHTVNVNVETVEYPKGYNWHIWEIGGMVSYPFMIIYTVPGKDLVR</sequence>
<dbReference type="InterPro" id="IPR027417">
    <property type="entry name" value="P-loop_NTPase"/>
</dbReference>
<dbReference type="GeneID" id="81596526"/>
<comment type="caution">
    <text evidence="5">The sequence shown here is derived from an EMBL/GenBank/DDBJ whole genome shotgun (WGS) entry which is preliminary data.</text>
</comment>
<dbReference type="Proteomes" id="UP001213681">
    <property type="component" value="Unassembled WGS sequence"/>
</dbReference>
<evidence type="ECO:0000313" key="5">
    <source>
        <dbReference type="EMBL" id="KAJ5461348.1"/>
    </source>
</evidence>
<dbReference type="RefSeq" id="XP_056770390.1">
    <property type="nucleotide sequence ID" value="XM_056906283.1"/>
</dbReference>
<dbReference type="EMBL" id="JAPVEA010000002">
    <property type="protein sequence ID" value="KAJ5461348.1"/>
    <property type="molecule type" value="Genomic_DNA"/>
</dbReference>
<name>A0AAD6G7L8_9EURO</name>
<dbReference type="InterPro" id="IPR006689">
    <property type="entry name" value="Small_GTPase_ARF/SAR"/>
</dbReference>
<reference evidence="5" key="1">
    <citation type="submission" date="2022-12" db="EMBL/GenBank/DDBJ databases">
        <authorList>
            <person name="Petersen C."/>
        </authorList>
    </citation>
    <scope>NUCLEOTIDE SEQUENCE</scope>
    <source>
        <strain evidence="5">IBT 16125</strain>
    </source>
</reference>
<dbReference type="SUPFAM" id="SSF52540">
    <property type="entry name" value="P-loop containing nucleoside triphosphate hydrolases"/>
    <property type="match status" value="1"/>
</dbReference>
<feature type="binding site" evidence="3">
    <location>
        <begin position="22"/>
        <end position="29"/>
    </location>
    <ligand>
        <name>GTP</name>
        <dbReference type="ChEBI" id="CHEBI:37565"/>
    </ligand>
</feature>
<feature type="binding site" evidence="4">
    <location>
        <position position="29"/>
    </location>
    <ligand>
        <name>Mg(2+)</name>
        <dbReference type="ChEBI" id="CHEBI:18420"/>
    </ligand>
</feature>
<dbReference type="GO" id="GO:0046872">
    <property type="term" value="F:metal ion binding"/>
    <property type="evidence" value="ECO:0007669"/>
    <property type="project" value="UniProtKB-KW"/>
</dbReference>
<organism evidence="5 6">
    <name type="scientific">Penicillium daleae</name>
    <dbReference type="NCBI Taxonomy" id="63821"/>
    <lineage>
        <taxon>Eukaryota</taxon>
        <taxon>Fungi</taxon>
        <taxon>Dikarya</taxon>
        <taxon>Ascomycota</taxon>
        <taxon>Pezizomycotina</taxon>
        <taxon>Eurotiomycetes</taxon>
        <taxon>Eurotiomycetidae</taxon>
        <taxon>Eurotiales</taxon>
        <taxon>Aspergillaceae</taxon>
        <taxon>Penicillium</taxon>
    </lineage>
</organism>
<evidence type="ECO:0000256" key="1">
    <source>
        <dbReference type="ARBA" id="ARBA00022741"/>
    </source>
</evidence>
<dbReference type="Gene3D" id="3.40.50.300">
    <property type="entry name" value="P-loop containing nucleotide triphosphate hydrolases"/>
    <property type="match status" value="1"/>
</dbReference>
<reference evidence="5" key="2">
    <citation type="journal article" date="2023" name="IMA Fungus">
        <title>Comparative genomic study of the Penicillium genus elucidates a diverse pangenome and 15 lateral gene transfer events.</title>
        <authorList>
            <person name="Petersen C."/>
            <person name="Sorensen T."/>
            <person name="Nielsen M.R."/>
            <person name="Sondergaard T.E."/>
            <person name="Sorensen J.L."/>
            <person name="Fitzpatrick D.A."/>
            <person name="Frisvad J.C."/>
            <person name="Nielsen K.L."/>
        </authorList>
    </citation>
    <scope>NUCLEOTIDE SEQUENCE</scope>
    <source>
        <strain evidence="5">IBT 16125</strain>
    </source>
</reference>
<keyword evidence="1 3" id="KW-0547">Nucleotide-binding</keyword>
<keyword evidence="6" id="KW-1185">Reference proteome</keyword>
<accession>A0AAD6G7L8</accession>
<evidence type="ECO:0000256" key="4">
    <source>
        <dbReference type="PIRSR" id="PIRSR606689-2"/>
    </source>
</evidence>
<gene>
    <name evidence="5" type="ORF">N7458_002900</name>
</gene>
<feature type="binding site" evidence="4">
    <location>
        <position position="47"/>
    </location>
    <ligand>
        <name>Mg(2+)</name>
        <dbReference type="ChEBI" id="CHEBI:18420"/>
    </ligand>
</feature>
<keyword evidence="4" id="KW-0460">Magnesium</keyword>
<dbReference type="AlphaFoldDB" id="A0AAD6G7L8"/>
<feature type="binding site" evidence="3">
    <location>
        <position position="70"/>
    </location>
    <ligand>
        <name>GTP</name>
        <dbReference type="ChEBI" id="CHEBI:37565"/>
    </ligand>
</feature>
<evidence type="ECO:0000313" key="6">
    <source>
        <dbReference type="Proteomes" id="UP001213681"/>
    </source>
</evidence>
<keyword evidence="2 3" id="KW-0342">GTP-binding</keyword>
<protein>
    <submittedName>
        <fullName evidence="5">Uncharacterized protein</fullName>
    </submittedName>
</protein>
<evidence type="ECO:0000256" key="3">
    <source>
        <dbReference type="PIRSR" id="PIRSR606689-1"/>
    </source>
</evidence>
<proteinExistence type="predicted"/>
<evidence type="ECO:0000256" key="2">
    <source>
        <dbReference type="ARBA" id="ARBA00023134"/>
    </source>
</evidence>
<dbReference type="Pfam" id="PF00025">
    <property type="entry name" value="Arf"/>
    <property type="match status" value="1"/>
</dbReference>
<dbReference type="GO" id="GO:0005525">
    <property type="term" value="F:GTP binding"/>
    <property type="evidence" value="ECO:0007669"/>
    <property type="project" value="UniProtKB-KW"/>
</dbReference>
<keyword evidence="4" id="KW-0479">Metal-binding</keyword>
<dbReference type="GO" id="GO:0003924">
    <property type="term" value="F:GTPase activity"/>
    <property type="evidence" value="ECO:0007669"/>
    <property type="project" value="InterPro"/>
</dbReference>